<organism evidence="3 4">
    <name type="scientific">Stakelama sediminis</name>
    <dbReference type="NCBI Taxonomy" id="463200"/>
    <lineage>
        <taxon>Bacteria</taxon>
        <taxon>Pseudomonadati</taxon>
        <taxon>Pseudomonadota</taxon>
        <taxon>Alphaproteobacteria</taxon>
        <taxon>Sphingomonadales</taxon>
        <taxon>Sphingomonadaceae</taxon>
        <taxon>Stakelama</taxon>
    </lineage>
</organism>
<dbReference type="EMBL" id="JACIJI010000004">
    <property type="protein sequence ID" value="MBB5719293.1"/>
    <property type="molecule type" value="Genomic_DNA"/>
</dbReference>
<feature type="compositionally biased region" description="Polar residues" evidence="1">
    <location>
        <begin position="139"/>
        <end position="148"/>
    </location>
</feature>
<feature type="compositionally biased region" description="Low complexity" evidence="1">
    <location>
        <begin position="150"/>
        <end position="175"/>
    </location>
</feature>
<feature type="region of interest" description="Disordered" evidence="1">
    <location>
        <begin position="233"/>
        <end position="254"/>
    </location>
</feature>
<feature type="region of interest" description="Disordered" evidence="1">
    <location>
        <begin position="139"/>
        <end position="176"/>
    </location>
</feature>
<dbReference type="Proteomes" id="UP000554342">
    <property type="component" value="Unassembled WGS sequence"/>
</dbReference>
<keyword evidence="2" id="KW-1133">Transmembrane helix</keyword>
<feature type="region of interest" description="Disordered" evidence="1">
    <location>
        <begin position="32"/>
        <end position="51"/>
    </location>
</feature>
<reference evidence="3 4" key="1">
    <citation type="submission" date="2020-08" db="EMBL/GenBank/DDBJ databases">
        <title>Genomic Encyclopedia of Type Strains, Phase IV (KMG-IV): sequencing the most valuable type-strain genomes for metagenomic binning, comparative biology and taxonomic classification.</title>
        <authorList>
            <person name="Goeker M."/>
        </authorList>
    </citation>
    <scope>NUCLEOTIDE SEQUENCE [LARGE SCALE GENOMIC DNA]</scope>
    <source>
        <strain evidence="3 4">DSM 27203</strain>
    </source>
</reference>
<keyword evidence="2" id="KW-0812">Transmembrane</keyword>
<evidence type="ECO:0000313" key="3">
    <source>
        <dbReference type="EMBL" id="MBB5719293.1"/>
    </source>
</evidence>
<evidence type="ECO:0000256" key="2">
    <source>
        <dbReference type="SAM" id="Phobius"/>
    </source>
</evidence>
<keyword evidence="2" id="KW-0472">Membrane</keyword>
<dbReference type="AlphaFoldDB" id="A0A840Z076"/>
<accession>A0A840Z076</accession>
<gene>
    <name evidence="3" type="ORF">FHR23_002234</name>
</gene>
<evidence type="ECO:0000313" key="4">
    <source>
        <dbReference type="Proteomes" id="UP000554342"/>
    </source>
</evidence>
<name>A0A840Z076_9SPHN</name>
<proteinExistence type="predicted"/>
<sequence length="254" mass="27163">MAEYADRECEYCGVILPAYEFRRETQRQLVSSSHHHRSYTGVDGRHGSGGGSSSTYRYHSAMICPDCYSSRKRAQLRRFLFWVAVVAAGVAAAGWVLANRASGPATAAISSNTFPTTIAKASPGNVQAPVVVESAGADDSNQISQVDGQSLPPEGASLSAAPSSSNSTAATSSGTYQIADVQHRSIERALDAGKTKRWSTDDQSGYVLVSAAQRYADRTCRNVTVTTFNGQDQQQSPTVMWCQPSPGEDWAVAQ</sequence>
<feature type="transmembrane region" description="Helical" evidence="2">
    <location>
        <begin position="79"/>
        <end position="98"/>
    </location>
</feature>
<keyword evidence="4" id="KW-1185">Reference proteome</keyword>
<evidence type="ECO:0000256" key="1">
    <source>
        <dbReference type="SAM" id="MobiDB-lite"/>
    </source>
</evidence>
<protein>
    <submittedName>
        <fullName evidence="3">Surface antigen</fullName>
    </submittedName>
</protein>
<comment type="caution">
    <text evidence="3">The sequence shown here is derived from an EMBL/GenBank/DDBJ whole genome shotgun (WGS) entry which is preliminary data.</text>
</comment>